<evidence type="ECO:0000313" key="1">
    <source>
        <dbReference type="EMBL" id="KAJ9615081.1"/>
    </source>
</evidence>
<gene>
    <name evidence="1" type="ORF">H2200_001155</name>
</gene>
<keyword evidence="2" id="KW-1185">Reference proteome</keyword>
<accession>A0AA38XKF2</accession>
<proteinExistence type="predicted"/>
<organism evidence="1 2">
    <name type="scientific">Cladophialophora chaetospira</name>
    <dbReference type="NCBI Taxonomy" id="386627"/>
    <lineage>
        <taxon>Eukaryota</taxon>
        <taxon>Fungi</taxon>
        <taxon>Dikarya</taxon>
        <taxon>Ascomycota</taxon>
        <taxon>Pezizomycotina</taxon>
        <taxon>Eurotiomycetes</taxon>
        <taxon>Chaetothyriomycetidae</taxon>
        <taxon>Chaetothyriales</taxon>
        <taxon>Herpotrichiellaceae</taxon>
        <taxon>Cladophialophora</taxon>
    </lineage>
</organism>
<evidence type="ECO:0000313" key="2">
    <source>
        <dbReference type="Proteomes" id="UP001172673"/>
    </source>
</evidence>
<evidence type="ECO:0008006" key="3">
    <source>
        <dbReference type="Google" id="ProtNLM"/>
    </source>
</evidence>
<name>A0AA38XKF2_9EURO</name>
<dbReference type="AlphaFoldDB" id="A0AA38XKF2"/>
<dbReference type="EMBL" id="JAPDRK010000002">
    <property type="protein sequence ID" value="KAJ9615081.1"/>
    <property type="molecule type" value="Genomic_DNA"/>
</dbReference>
<protein>
    <recommendedName>
        <fullName evidence="3">BTB domain-containing protein</fullName>
    </recommendedName>
</protein>
<dbReference type="Proteomes" id="UP001172673">
    <property type="component" value="Unassembled WGS sequence"/>
</dbReference>
<reference evidence="1" key="1">
    <citation type="submission" date="2022-10" db="EMBL/GenBank/DDBJ databases">
        <title>Culturing micro-colonial fungi from biological soil crusts in the Mojave desert and describing Neophaeococcomyces mojavensis, and introducing the new genera and species Taxawa tesnikishii.</title>
        <authorList>
            <person name="Kurbessoian T."/>
            <person name="Stajich J.E."/>
        </authorList>
    </citation>
    <scope>NUCLEOTIDE SEQUENCE</scope>
    <source>
        <strain evidence="1">TK_41</strain>
    </source>
</reference>
<sequence length="226" mass="25393">MRPVLLPELHKPGLHTVDGDGDVILEVGKDYVGTLERDPTIPSLRILASSDTRICSSPVFRAMLAGTFAEAQVPFTKENPPTVRFPEDSPAATLFYCQIIHPTYPESKLEPHYLDLSILLEFCDKYDCLRSLHPWLDAGMAEDVKEKTRFLDKELEGKLGFAALAGLSYLINDSELFRIATASLIYYKQPDRVVAVLEPFFPLDKDPNLVVRLACTDFQVSLKSQY</sequence>
<comment type="caution">
    <text evidence="1">The sequence shown here is derived from an EMBL/GenBank/DDBJ whole genome shotgun (WGS) entry which is preliminary data.</text>
</comment>